<feature type="region of interest" description="Disordered" evidence="1">
    <location>
        <begin position="1"/>
        <end position="266"/>
    </location>
</feature>
<dbReference type="RefSeq" id="WP_345037291.1">
    <property type="nucleotide sequence ID" value="NZ_BAAAYL010000001.1"/>
</dbReference>
<feature type="compositionally biased region" description="Pro residues" evidence="1">
    <location>
        <begin position="236"/>
        <end position="246"/>
    </location>
</feature>
<feature type="region of interest" description="Disordered" evidence="1">
    <location>
        <begin position="422"/>
        <end position="450"/>
    </location>
</feature>
<evidence type="ECO:0000313" key="3">
    <source>
        <dbReference type="Proteomes" id="UP001499990"/>
    </source>
</evidence>
<gene>
    <name evidence="2" type="ORF">GCM10020367_28440</name>
</gene>
<keyword evidence="3" id="KW-1185">Reference proteome</keyword>
<dbReference type="Proteomes" id="UP001499990">
    <property type="component" value="Unassembled WGS sequence"/>
</dbReference>
<name>A0ABP6SB68_9ACTN</name>
<evidence type="ECO:0000256" key="1">
    <source>
        <dbReference type="SAM" id="MobiDB-lite"/>
    </source>
</evidence>
<feature type="compositionally biased region" description="Basic and acidic residues" evidence="1">
    <location>
        <begin position="323"/>
        <end position="337"/>
    </location>
</feature>
<feature type="region of interest" description="Disordered" evidence="1">
    <location>
        <begin position="293"/>
        <end position="337"/>
    </location>
</feature>
<sequence length="474" mass="48464">MTQSGQGEDPQISAVPPAHEGVVLPADGSGSWGPAAPSTPPGGQAWGQSWGPSPMPPQAQPGGQGYAGQPAQSAYPGQQPYPGQGWPEPAQAGNAPAAQPLPPEVPAGGPVDQGATQYIPPVAGGALPPEAVGGTDSEATQYMAHPSAPAAGAPAHPFPAAGDAQATQYLPPVGAAGPGNAEATQYLPPVGAAGPGNAEATQYLPPVGAQEAAYGERQPPSEFDSLFRNEGRPQQPQQPPPPPYEPLRPRGRRAEPEPERAGPARKPAHAVLISAVVVGCAVVGLLAGALMSGGDEDKNGTQPVAATNAPEAEQKSATQPAEDPAKAQAEELDKLLEDSNNSRASVISAVQSIKACDNLDDAAGDLRDAARQRRDLVNRLKDISVDKLPDHAALTADLTKAWQASASADDHYAEWAHQVDGKKGCKDGKARNTQSAAEGNRASGEATAAKQSAANRWNAIAEKYGLKKRTATDL</sequence>
<proteinExistence type="predicted"/>
<protein>
    <submittedName>
        <fullName evidence="2">Uncharacterized protein</fullName>
    </submittedName>
</protein>
<feature type="compositionally biased region" description="Low complexity" evidence="1">
    <location>
        <begin position="144"/>
        <end position="164"/>
    </location>
</feature>
<reference evidence="3" key="1">
    <citation type="journal article" date="2019" name="Int. J. Syst. Evol. Microbiol.">
        <title>The Global Catalogue of Microorganisms (GCM) 10K type strain sequencing project: providing services to taxonomists for standard genome sequencing and annotation.</title>
        <authorList>
            <consortium name="The Broad Institute Genomics Platform"/>
            <consortium name="The Broad Institute Genome Sequencing Center for Infectious Disease"/>
            <person name="Wu L."/>
            <person name="Ma J."/>
        </authorList>
    </citation>
    <scope>NUCLEOTIDE SEQUENCE [LARGE SCALE GENOMIC DNA]</scope>
    <source>
        <strain evidence="3">JCM 9651</strain>
    </source>
</reference>
<accession>A0ABP6SB68</accession>
<evidence type="ECO:0000313" key="2">
    <source>
        <dbReference type="EMBL" id="GAA3372650.1"/>
    </source>
</evidence>
<organism evidence="2 3">
    <name type="scientific">Streptomyces sannanensis</name>
    <dbReference type="NCBI Taxonomy" id="285536"/>
    <lineage>
        <taxon>Bacteria</taxon>
        <taxon>Bacillati</taxon>
        <taxon>Actinomycetota</taxon>
        <taxon>Actinomycetes</taxon>
        <taxon>Kitasatosporales</taxon>
        <taxon>Streptomycetaceae</taxon>
        <taxon>Streptomyces</taxon>
    </lineage>
</organism>
<dbReference type="EMBL" id="BAAAYL010000001">
    <property type="protein sequence ID" value="GAA3372650.1"/>
    <property type="molecule type" value="Genomic_DNA"/>
</dbReference>
<feature type="compositionally biased region" description="Low complexity" evidence="1">
    <location>
        <begin position="67"/>
        <end position="98"/>
    </location>
</feature>
<feature type="compositionally biased region" description="Basic and acidic residues" evidence="1">
    <location>
        <begin position="252"/>
        <end position="262"/>
    </location>
</feature>
<comment type="caution">
    <text evidence="2">The sequence shown here is derived from an EMBL/GenBank/DDBJ whole genome shotgun (WGS) entry which is preliminary data.</text>
</comment>